<dbReference type="InterPro" id="IPR003783">
    <property type="entry name" value="Regulatory_RecX"/>
</dbReference>
<reference evidence="8 9" key="1">
    <citation type="submission" date="2017-10" db="EMBL/GenBank/DDBJ databases">
        <title>Genome of an Actinobacterium that displays light-enhanced growth.</title>
        <authorList>
            <person name="Maresca J.A."/>
            <person name="Hempel P."/>
            <person name="Shevchenko O."/>
            <person name="Miller K.J."/>
            <person name="Hahn M.W."/>
        </authorList>
    </citation>
    <scope>NUCLEOTIDE SEQUENCE [LARGE SCALE GENOMIC DNA]</scope>
    <source>
        <strain evidence="8 9">MWH-Mo1</strain>
    </source>
</reference>
<evidence type="ECO:0000259" key="7">
    <source>
        <dbReference type="Pfam" id="PF21981"/>
    </source>
</evidence>
<dbReference type="GO" id="GO:0005737">
    <property type="term" value="C:cytoplasm"/>
    <property type="evidence" value="ECO:0007669"/>
    <property type="project" value="UniProtKB-SubCell"/>
</dbReference>
<dbReference type="InterPro" id="IPR036388">
    <property type="entry name" value="WH-like_DNA-bd_sf"/>
</dbReference>
<evidence type="ECO:0000313" key="8">
    <source>
        <dbReference type="EMBL" id="AWR21231.1"/>
    </source>
</evidence>
<evidence type="ECO:0000256" key="1">
    <source>
        <dbReference type="ARBA" id="ARBA00004496"/>
    </source>
</evidence>
<keyword evidence="9" id="KW-1185">Reference proteome</keyword>
<dbReference type="HAMAP" id="MF_01114">
    <property type="entry name" value="RecX"/>
    <property type="match status" value="1"/>
</dbReference>
<protein>
    <recommendedName>
        <fullName evidence="3 5">Regulatory protein RecX</fullName>
    </recommendedName>
</protein>
<proteinExistence type="inferred from homology"/>
<dbReference type="Gene3D" id="1.10.10.10">
    <property type="entry name" value="Winged helix-like DNA-binding domain superfamily/Winged helix DNA-binding domain"/>
    <property type="match status" value="2"/>
</dbReference>
<sequence>MTNVTFLPWVDPESSHIAASPEISGEAVGDAAEVPAGVQRLSRVMFTEVEDVVEDEEESVAALDLDALEQTLLRKLHTHDMSVHEVMTWLRSKDAAEGDAAELVAKFERLNYLNDERLARELVSRLSERKGKSKSVIARELRQRGISSSAVDEALEAIDDDDELSKATELALQRVRQFSKLDDATAERRLVGFLSRRGYSGQTVREACREALASRN</sequence>
<dbReference type="InterPro" id="IPR053924">
    <property type="entry name" value="RecX_HTH_2nd"/>
</dbReference>
<dbReference type="RefSeq" id="WP_110233094.1">
    <property type="nucleotide sequence ID" value="NZ_CP023994.1"/>
</dbReference>
<evidence type="ECO:0000256" key="4">
    <source>
        <dbReference type="ARBA" id="ARBA00022490"/>
    </source>
</evidence>
<feature type="domain" description="RecX third three-helical" evidence="7">
    <location>
        <begin position="161"/>
        <end position="207"/>
    </location>
</feature>
<evidence type="ECO:0000256" key="5">
    <source>
        <dbReference type="HAMAP-Rule" id="MF_01114"/>
    </source>
</evidence>
<gene>
    <name evidence="5" type="primary">recX</name>
    <name evidence="8" type="ORF">AURMO_00620</name>
</gene>
<evidence type="ECO:0000259" key="6">
    <source>
        <dbReference type="Pfam" id="PF02631"/>
    </source>
</evidence>
<comment type="function">
    <text evidence="5">Modulates RecA activity.</text>
</comment>
<keyword evidence="4 5" id="KW-0963">Cytoplasm</keyword>
<evidence type="ECO:0000256" key="2">
    <source>
        <dbReference type="ARBA" id="ARBA00009695"/>
    </source>
</evidence>
<evidence type="ECO:0000313" key="9">
    <source>
        <dbReference type="Proteomes" id="UP000246894"/>
    </source>
</evidence>
<dbReference type="GO" id="GO:0006282">
    <property type="term" value="P:regulation of DNA repair"/>
    <property type="evidence" value="ECO:0007669"/>
    <property type="project" value="UniProtKB-UniRule"/>
</dbReference>
<accession>A0A2Z3RXI1</accession>
<comment type="subcellular location">
    <subcellularLocation>
        <location evidence="1 5">Cytoplasm</location>
    </subcellularLocation>
</comment>
<dbReference type="EMBL" id="CP023994">
    <property type="protein sequence ID" value="AWR21231.1"/>
    <property type="molecule type" value="Genomic_DNA"/>
</dbReference>
<dbReference type="KEGG" id="aum:AURMO_00620"/>
<comment type="similarity">
    <text evidence="2 5">Belongs to the RecX family.</text>
</comment>
<dbReference type="AlphaFoldDB" id="A0A2Z3RXI1"/>
<dbReference type="PANTHER" id="PTHR33602:SF1">
    <property type="entry name" value="REGULATORY PROTEIN RECX FAMILY PROTEIN"/>
    <property type="match status" value="1"/>
</dbReference>
<dbReference type="OrthoDB" id="5244465at2"/>
<dbReference type="InterPro" id="IPR053925">
    <property type="entry name" value="RecX_HTH_3rd"/>
</dbReference>
<evidence type="ECO:0000256" key="3">
    <source>
        <dbReference type="ARBA" id="ARBA00018111"/>
    </source>
</evidence>
<name>A0A2Z3RXI1_9MICO</name>
<dbReference type="Pfam" id="PF02631">
    <property type="entry name" value="RecX_HTH2"/>
    <property type="match status" value="1"/>
</dbReference>
<dbReference type="Proteomes" id="UP000246894">
    <property type="component" value="Chromosome"/>
</dbReference>
<dbReference type="Pfam" id="PF21981">
    <property type="entry name" value="RecX_HTH3"/>
    <property type="match status" value="1"/>
</dbReference>
<dbReference type="PANTHER" id="PTHR33602">
    <property type="entry name" value="REGULATORY PROTEIN RECX FAMILY PROTEIN"/>
    <property type="match status" value="1"/>
</dbReference>
<feature type="domain" description="RecX second three-helical" evidence="6">
    <location>
        <begin position="114"/>
        <end position="155"/>
    </location>
</feature>
<organism evidence="8 9">
    <name type="scientific">Aurantimicrobium photophilum</name>
    <dbReference type="NCBI Taxonomy" id="1987356"/>
    <lineage>
        <taxon>Bacteria</taxon>
        <taxon>Bacillati</taxon>
        <taxon>Actinomycetota</taxon>
        <taxon>Actinomycetes</taxon>
        <taxon>Micrococcales</taxon>
        <taxon>Microbacteriaceae</taxon>
        <taxon>Aurantimicrobium</taxon>
    </lineage>
</organism>